<keyword evidence="8" id="KW-1185">Reference proteome</keyword>
<dbReference type="SUPFAM" id="SSF57625">
    <property type="entry name" value="Invertebrate chitin-binding proteins"/>
    <property type="match status" value="2"/>
</dbReference>
<keyword evidence="4" id="KW-1015">Disulfide bond</keyword>
<dbReference type="VEuPathDB" id="VectorBase:AFAF002142"/>
<dbReference type="GO" id="GO:0005576">
    <property type="term" value="C:extracellular region"/>
    <property type="evidence" value="ECO:0007669"/>
    <property type="project" value="InterPro"/>
</dbReference>
<keyword evidence="2" id="KW-0732">Signal</keyword>
<evidence type="ECO:0000256" key="5">
    <source>
        <dbReference type="ARBA" id="ARBA00023180"/>
    </source>
</evidence>
<organism evidence="7 8">
    <name type="scientific">Anopheles farauti</name>
    <dbReference type="NCBI Taxonomy" id="69004"/>
    <lineage>
        <taxon>Eukaryota</taxon>
        <taxon>Metazoa</taxon>
        <taxon>Ecdysozoa</taxon>
        <taxon>Arthropoda</taxon>
        <taxon>Hexapoda</taxon>
        <taxon>Insecta</taxon>
        <taxon>Pterygota</taxon>
        <taxon>Neoptera</taxon>
        <taxon>Endopterygota</taxon>
        <taxon>Diptera</taxon>
        <taxon>Nematocera</taxon>
        <taxon>Culicoidea</taxon>
        <taxon>Culicidae</taxon>
        <taxon>Anophelinae</taxon>
        <taxon>Anopheles</taxon>
    </lineage>
</organism>
<evidence type="ECO:0000256" key="3">
    <source>
        <dbReference type="ARBA" id="ARBA00022737"/>
    </source>
</evidence>
<feature type="domain" description="Chitin-binding type-2" evidence="6">
    <location>
        <begin position="83"/>
        <end position="145"/>
    </location>
</feature>
<dbReference type="PANTHER" id="PTHR23301">
    <property type="entry name" value="CHITIN BINDING PERITROPHIN-A"/>
    <property type="match status" value="1"/>
</dbReference>
<dbReference type="SMART" id="SM00494">
    <property type="entry name" value="ChtBD2"/>
    <property type="match status" value="2"/>
</dbReference>
<evidence type="ECO:0000313" key="8">
    <source>
        <dbReference type="Proteomes" id="UP000075886"/>
    </source>
</evidence>
<dbReference type="Proteomes" id="UP000075886">
    <property type="component" value="Unassembled WGS sequence"/>
</dbReference>
<evidence type="ECO:0000256" key="4">
    <source>
        <dbReference type="ARBA" id="ARBA00023157"/>
    </source>
</evidence>
<dbReference type="EMBL" id="AXCN02000573">
    <property type="status" value="NOT_ANNOTATED_CDS"/>
    <property type="molecule type" value="Genomic_DNA"/>
</dbReference>
<evidence type="ECO:0000259" key="6">
    <source>
        <dbReference type="PROSITE" id="PS50940"/>
    </source>
</evidence>
<evidence type="ECO:0000256" key="1">
    <source>
        <dbReference type="ARBA" id="ARBA00022669"/>
    </source>
</evidence>
<proteinExistence type="predicted"/>
<name>A0A182Q349_9DIPT</name>
<keyword evidence="3" id="KW-0677">Repeat</keyword>
<dbReference type="InterPro" id="IPR051940">
    <property type="entry name" value="Chitin_bind-dev_reg"/>
</dbReference>
<dbReference type="STRING" id="69004.A0A182Q349"/>
<keyword evidence="5" id="KW-0325">Glycoprotein</keyword>
<accession>A0A182Q349</accession>
<sequence length="195" mass="21779">MTSVQFDEMVIGDKLHLPHPTDCSRYLTCVGTEATFEQRCPSGAEWDDRESTCLKLGVARCLKKDRLELAPPSLITSKCPPQLNRCPVNAHPSEEVIFIPHNDCRKFYACVSATPVELSCPRHLYWNHESCQCDYVHPAGKECVEIPKPTVVPPSFRRVRRSDDEAAQTETEVSGASIRSISSVLVLIVTLLLNV</sequence>
<dbReference type="Gene3D" id="2.170.140.10">
    <property type="entry name" value="Chitin binding domain"/>
    <property type="match status" value="2"/>
</dbReference>
<evidence type="ECO:0000313" key="7">
    <source>
        <dbReference type="EnsemblMetazoa" id="AFAF002142-PA"/>
    </source>
</evidence>
<dbReference type="Pfam" id="PF01607">
    <property type="entry name" value="CBM_14"/>
    <property type="match status" value="2"/>
</dbReference>
<dbReference type="EnsemblMetazoa" id="AFAF002142-RA">
    <property type="protein sequence ID" value="AFAF002142-PA"/>
    <property type="gene ID" value="AFAF002142"/>
</dbReference>
<keyword evidence="1" id="KW-0147">Chitin-binding</keyword>
<protein>
    <recommendedName>
        <fullName evidence="6">Chitin-binding type-2 domain-containing protein</fullName>
    </recommendedName>
</protein>
<dbReference type="GO" id="GO:0008061">
    <property type="term" value="F:chitin binding"/>
    <property type="evidence" value="ECO:0007669"/>
    <property type="project" value="UniProtKB-KW"/>
</dbReference>
<reference evidence="8" key="1">
    <citation type="submission" date="2014-01" db="EMBL/GenBank/DDBJ databases">
        <title>The Genome Sequence of Anopheles farauti FAR1 (V2).</title>
        <authorList>
            <consortium name="The Broad Institute Genomics Platform"/>
            <person name="Neafsey D.E."/>
            <person name="Besansky N."/>
            <person name="Howell P."/>
            <person name="Walton C."/>
            <person name="Young S.K."/>
            <person name="Zeng Q."/>
            <person name="Gargeya S."/>
            <person name="Fitzgerald M."/>
            <person name="Haas B."/>
            <person name="Abouelleil A."/>
            <person name="Allen A.W."/>
            <person name="Alvarado L."/>
            <person name="Arachchi H.M."/>
            <person name="Berlin A.M."/>
            <person name="Chapman S.B."/>
            <person name="Gainer-Dewar J."/>
            <person name="Goldberg J."/>
            <person name="Griggs A."/>
            <person name="Gujja S."/>
            <person name="Hansen M."/>
            <person name="Howarth C."/>
            <person name="Imamovic A."/>
            <person name="Ireland A."/>
            <person name="Larimer J."/>
            <person name="McCowan C."/>
            <person name="Murphy C."/>
            <person name="Pearson M."/>
            <person name="Poon T.W."/>
            <person name="Priest M."/>
            <person name="Roberts A."/>
            <person name="Saif S."/>
            <person name="Shea T."/>
            <person name="Sisk P."/>
            <person name="Sykes S."/>
            <person name="Wortman J."/>
            <person name="Nusbaum C."/>
            <person name="Birren B."/>
        </authorList>
    </citation>
    <scope>NUCLEOTIDE SEQUENCE [LARGE SCALE GENOMIC DNA]</scope>
    <source>
        <strain evidence="8">FAR1</strain>
    </source>
</reference>
<dbReference type="InterPro" id="IPR036508">
    <property type="entry name" value="Chitin-bd_dom_sf"/>
</dbReference>
<reference evidence="7" key="2">
    <citation type="submission" date="2020-05" db="UniProtKB">
        <authorList>
            <consortium name="EnsemblMetazoa"/>
        </authorList>
    </citation>
    <scope>IDENTIFICATION</scope>
    <source>
        <strain evidence="7">FAR1</strain>
    </source>
</reference>
<dbReference type="AlphaFoldDB" id="A0A182Q349"/>
<dbReference type="InterPro" id="IPR002557">
    <property type="entry name" value="Chitin-bd_dom"/>
</dbReference>
<dbReference type="PROSITE" id="PS50940">
    <property type="entry name" value="CHIT_BIND_II"/>
    <property type="match status" value="2"/>
</dbReference>
<dbReference type="PANTHER" id="PTHR23301:SF0">
    <property type="entry name" value="CHITIN-BINDING TYPE-2 DOMAIN-CONTAINING PROTEIN-RELATED"/>
    <property type="match status" value="1"/>
</dbReference>
<evidence type="ECO:0000256" key="2">
    <source>
        <dbReference type="ARBA" id="ARBA00022729"/>
    </source>
</evidence>
<feature type="domain" description="Chitin-binding type-2" evidence="6">
    <location>
        <begin position="3"/>
        <end position="63"/>
    </location>
</feature>